<keyword evidence="4" id="KW-1185">Reference proteome</keyword>
<evidence type="ECO:0000259" key="2">
    <source>
        <dbReference type="Pfam" id="PF02481"/>
    </source>
</evidence>
<dbReference type="Proteomes" id="UP001434737">
    <property type="component" value="Chromosome"/>
</dbReference>
<dbReference type="PANTHER" id="PTHR43022:SF1">
    <property type="entry name" value="PROTEIN SMF"/>
    <property type="match status" value="1"/>
</dbReference>
<feature type="domain" description="Smf/DprA SLOG" evidence="2">
    <location>
        <begin position="70"/>
        <end position="240"/>
    </location>
</feature>
<proteinExistence type="inferred from homology"/>
<dbReference type="InterPro" id="IPR003488">
    <property type="entry name" value="DprA"/>
</dbReference>
<name>A0ABZ3F992_9HELI</name>
<dbReference type="SUPFAM" id="SSF102405">
    <property type="entry name" value="MCP/YpsA-like"/>
    <property type="match status" value="1"/>
</dbReference>
<reference evidence="3 4" key="1">
    <citation type="submission" date="2024-02" db="EMBL/GenBank/DDBJ databases">
        <title>Genome and pathogenicity analysis of Helicobacter mastomyrinus isolated from mice.</title>
        <authorList>
            <person name="Zhu L."/>
        </authorList>
    </citation>
    <scope>NUCLEOTIDE SEQUENCE [LARGE SCALE GENOMIC DNA]</scope>
    <source>
        <strain evidence="3 4">Hm-17</strain>
    </source>
</reference>
<dbReference type="Gene3D" id="3.40.50.450">
    <property type="match status" value="1"/>
</dbReference>
<accession>A0ABZ3F992</accession>
<dbReference type="InterPro" id="IPR057666">
    <property type="entry name" value="DrpA_SLOG"/>
</dbReference>
<gene>
    <name evidence="3" type="ORF">V3I05_04535</name>
</gene>
<comment type="similarity">
    <text evidence="1">Belongs to the DprA/Smf family.</text>
</comment>
<dbReference type="Pfam" id="PF02481">
    <property type="entry name" value="DNA_processg_A"/>
    <property type="match status" value="1"/>
</dbReference>
<protein>
    <submittedName>
        <fullName evidence="3">DNA-processing protein DprA</fullName>
    </submittedName>
</protein>
<sequence length="293" mass="32443">MQTYIDSISFKELSLKDMPKGLQQLPNPPQKLYYCGSCEALNNLLESNLAVSTTHKATQTITSKPISQIAPKIAIVGSRKPNPYTKSFVATLATRIAKHSGIVVSGGALGVDIIAHTYAFPRTIMFSPAGLDIIYPKSNAKMIKQMMEQALVMSEYDKGYMPHQYSFLDRNRLVIGLSDYVVIPQADMMSGSMQSARIAMKLNKPLFVLPHRIGESEGTNYLLAQGKAQGIYNIDDFIESIFGASVSPCDDEVLLFCANNPSFEEAFARFGEKIYEYELEGKIMRESGTIRVP</sequence>
<organism evidence="3 4">
    <name type="scientific">Helicobacter mastomyrinus</name>
    <dbReference type="NCBI Taxonomy" id="287948"/>
    <lineage>
        <taxon>Bacteria</taxon>
        <taxon>Pseudomonadati</taxon>
        <taxon>Campylobacterota</taxon>
        <taxon>Epsilonproteobacteria</taxon>
        <taxon>Campylobacterales</taxon>
        <taxon>Helicobacteraceae</taxon>
        <taxon>Helicobacter</taxon>
    </lineage>
</organism>
<dbReference type="PANTHER" id="PTHR43022">
    <property type="entry name" value="PROTEIN SMF"/>
    <property type="match status" value="1"/>
</dbReference>
<dbReference type="EMBL" id="CP145316">
    <property type="protein sequence ID" value="XAM18950.1"/>
    <property type="molecule type" value="Genomic_DNA"/>
</dbReference>
<evidence type="ECO:0000256" key="1">
    <source>
        <dbReference type="ARBA" id="ARBA00006525"/>
    </source>
</evidence>
<evidence type="ECO:0000313" key="3">
    <source>
        <dbReference type="EMBL" id="XAM18950.1"/>
    </source>
</evidence>
<evidence type="ECO:0000313" key="4">
    <source>
        <dbReference type="Proteomes" id="UP001434737"/>
    </source>
</evidence>
<dbReference type="RefSeq" id="WP_343354188.1">
    <property type="nucleotide sequence ID" value="NZ_CP145316.1"/>
</dbReference>